<dbReference type="HOGENOM" id="CLU_3135781_0_0_9"/>
<name>E3GMV5_9FIRM</name>
<dbReference type="AlphaFoldDB" id="E3GMV5"/>
<organism evidence="1 2">
    <name type="scientific">Eubacterium callanderi</name>
    <dbReference type="NCBI Taxonomy" id="53442"/>
    <lineage>
        <taxon>Bacteria</taxon>
        <taxon>Bacillati</taxon>
        <taxon>Bacillota</taxon>
        <taxon>Clostridia</taxon>
        <taxon>Eubacteriales</taxon>
        <taxon>Eubacteriaceae</taxon>
        <taxon>Eubacterium</taxon>
    </lineage>
</organism>
<dbReference type="Proteomes" id="UP000006873">
    <property type="component" value="Chromosome"/>
</dbReference>
<reference evidence="1 2" key="2">
    <citation type="journal article" date="2011" name="J. Bacteriol.">
        <title>Complete genome sequence of a carbon monoxide-utilizing acetogen, Eubacterium limosum KIST612.</title>
        <authorList>
            <person name="Roh H."/>
            <person name="Ko H.J."/>
            <person name="Kim D."/>
            <person name="Choi D.G."/>
            <person name="Park S."/>
            <person name="Kim S."/>
            <person name="Chang I.S."/>
            <person name="Choi I.G."/>
        </authorList>
    </citation>
    <scope>NUCLEOTIDE SEQUENCE [LARGE SCALE GENOMIC DNA]</scope>
    <source>
        <strain evidence="1 2">KIST612</strain>
    </source>
</reference>
<accession>E3GMV5</accession>
<protein>
    <submittedName>
        <fullName evidence="1">Uncharacterized protein</fullName>
    </submittedName>
</protein>
<dbReference type="EMBL" id="CP002273">
    <property type="protein sequence ID" value="ADO37227.1"/>
    <property type="molecule type" value="Genomic_DNA"/>
</dbReference>
<dbReference type="KEGG" id="elm:ELI_2244"/>
<reference key="1">
    <citation type="submission" date="2010-09" db="EMBL/GenBank/DDBJ databases">
        <authorList>
            <person name="Roh H."/>
            <person name="Ko H.-J."/>
            <person name="Kim D."/>
            <person name="Choi D.G."/>
            <person name="Park S."/>
            <person name="Kim S."/>
            <person name="Kim K.H."/>
            <person name="Chang I.S."/>
            <person name="Choi I.-G."/>
        </authorList>
    </citation>
    <scope>NUCLEOTIDE SEQUENCE</scope>
    <source>
        <strain>KIST612</strain>
    </source>
</reference>
<evidence type="ECO:0000313" key="2">
    <source>
        <dbReference type="Proteomes" id="UP000006873"/>
    </source>
</evidence>
<proteinExistence type="predicted"/>
<keyword evidence="2" id="KW-1185">Reference proteome</keyword>
<gene>
    <name evidence="1" type="ordered locus">ELI_2244</name>
</gene>
<sequence>MRLKDLKNSLSNLGLKISKIHKNLRNMQKQQIKIHLLFYFLSYFKVLRL</sequence>
<evidence type="ECO:0000313" key="1">
    <source>
        <dbReference type="EMBL" id="ADO37227.1"/>
    </source>
</evidence>